<comment type="caution">
    <text evidence="5">The sequence shown here is derived from an EMBL/GenBank/DDBJ whole genome shotgun (WGS) entry which is preliminary data.</text>
</comment>
<evidence type="ECO:0000256" key="2">
    <source>
        <dbReference type="ARBA" id="ARBA00022679"/>
    </source>
</evidence>
<keyword evidence="2 5" id="KW-0808">Transferase</keyword>
<dbReference type="AlphaFoldDB" id="A0A8J3Y3K6"/>
<dbReference type="Gene3D" id="3.40.50.2000">
    <property type="entry name" value="Glycogen Phosphorylase B"/>
    <property type="match status" value="2"/>
</dbReference>
<feature type="domain" description="Glycosyl transferase family 1" evidence="3">
    <location>
        <begin position="215"/>
        <end position="353"/>
    </location>
</feature>
<proteinExistence type="predicted"/>
<dbReference type="RefSeq" id="WP_203936378.1">
    <property type="nucleotide sequence ID" value="NZ_BAAAGJ010000005.1"/>
</dbReference>
<evidence type="ECO:0000259" key="4">
    <source>
        <dbReference type="Pfam" id="PF13439"/>
    </source>
</evidence>
<evidence type="ECO:0000259" key="3">
    <source>
        <dbReference type="Pfam" id="PF00534"/>
    </source>
</evidence>
<dbReference type="GO" id="GO:1901137">
    <property type="term" value="P:carbohydrate derivative biosynthetic process"/>
    <property type="evidence" value="ECO:0007669"/>
    <property type="project" value="UniProtKB-ARBA"/>
</dbReference>
<reference evidence="5" key="1">
    <citation type="submission" date="2021-01" db="EMBL/GenBank/DDBJ databases">
        <title>Whole genome shotgun sequence of Spirilliplanes yamanashiensis NBRC 15828.</title>
        <authorList>
            <person name="Komaki H."/>
            <person name="Tamura T."/>
        </authorList>
    </citation>
    <scope>NUCLEOTIDE SEQUENCE</scope>
    <source>
        <strain evidence="5">NBRC 15828</strain>
    </source>
</reference>
<sequence length="385" mass="41209">MRVGLVCPHASPGEPRLAPVPETHEHVTRVATELSVRGHDVRLYEPEGNASGGSFTVERVPVEAPSAAPVSRLTSHVASFGRWLADRWTREWRPDVVHGHFWVGGLAAATAVRSTSIPVVQTFHSLAAEQRRHLGSAYAGPGERATLERALGRAVDQAVAYSGDEADELTRMGLPRANVTVVPPGVDTELFHPEGDAQPRAGRPRILAVGLDAGHGQDDVIRALRLVADAELVVVGRGARHAEARRLQELAASVGLGDRVRIVDGVAEHELPAWYRSADVVACAPAHSGAARVALEAMACAVPVVGYAVGPTGECVVDKVTGRLVTPGDVRELGNGLRRLTTDGTERFAYANAAVDRVRVRYTWERTAAGLERVYERAVDSRRAA</sequence>
<accession>A0A8J3Y3K6</accession>
<keyword evidence="1" id="KW-0328">Glycosyltransferase</keyword>
<dbReference type="EMBL" id="BOOY01000002">
    <property type="protein sequence ID" value="GIJ01051.1"/>
    <property type="molecule type" value="Genomic_DNA"/>
</dbReference>
<feature type="domain" description="Glycosyltransferase subfamily 4-like N-terminal" evidence="4">
    <location>
        <begin position="26"/>
        <end position="189"/>
    </location>
</feature>
<dbReference type="GO" id="GO:0016758">
    <property type="term" value="F:hexosyltransferase activity"/>
    <property type="evidence" value="ECO:0007669"/>
    <property type="project" value="TreeGrafter"/>
</dbReference>
<evidence type="ECO:0000313" key="6">
    <source>
        <dbReference type="Proteomes" id="UP000652013"/>
    </source>
</evidence>
<name>A0A8J3Y3K6_9ACTN</name>
<dbReference type="InterPro" id="IPR028098">
    <property type="entry name" value="Glyco_trans_4-like_N"/>
</dbReference>
<keyword evidence="6" id="KW-1185">Reference proteome</keyword>
<dbReference type="Pfam" id="PF00534">
    <property type="entry name" value="Glycos_transf_1"/>
    <property type="match status" value="1"/>
</dbReference>
<dbReference type="Proteomes" id="UP000652013">
    <property type="component" value="Unassembled WGS sequence"/>
</dbReference>
<dbReference type="InterPro" id="IPR001296">
    <property type="entry name" value="Glyco_trans_1"/>
</dbReference>
<organism evidence="5 6">
    <name type="scientific">Spirilliplanes yamanashiensis</name>
    <dbReference type="NCBI Taxonomy" id="42233"/>
    <lineage>
        <taxon>Bacteria</taxon>
        <taxon>Bacillati</taxon>
        <taxon>Actinomycetota</taxon>
        <taxon>Actinomycetes</taxon>
        <taxon>Micromonosporales</taxon>
        <taxon>Micromonosporaceae</taxon>
        <taxon>Spirilliplanes</taxon>
    </lineage>
</organism>
<dbReference type="SUPFAM" id="SSF53756">
    <property type="entry name" value="UDP-Glycosyltransferase/glycogen phosphorylase"/>
    <property type="match status" value="1"/>
</dbReference>
<evidence type="ECO:0000313" key="5">
    <source>
        <dbReference type="EMBL" id="GIJ01051.1"/>
    </source>
</evidence>
<dbReference type="PANTHER" id="PTHR45947">
    <property type="entry name" value="SULFOQUINOVOSYL TRANSFERASE SQD2"/>
    <property type="match status" value="1"/>
</dbReference>
<dbReference type="PANTHER" id="PTHR45947:SF3">
    <property type="entry name" value="SULFOQUINOVOSYL TRANSFERASE SQD2"/>
    <property type="match status" value="1"/>
</dbReference>
<gene>
    <name evidence="5" type="ORF">Sya03_04030</name>
</gene>
<protein>
    <submittedName>
        <fullName evidence="5">Glycosyl transferase</fullName>
    </submittedName>
</protein>
<dbReference type="InterPro" id="IPR050194">
    <property type="entry name" value="Glycosyltransferase_grp1"/>
</dbReference>
<evidence type="ECO:0000256" key="1">
    <source>
        <dbReference type="ARBA" id="ARBA00022676"/>
    </source>
</evidence>
<dbReference type="Pfam" id="PF13439">
    <property type="entry name" value="Glyco_transf_4"/>
    <property type="match status" value="1"/>
</dbReference>